<comment type="caution">
    <text evidence="3">The sequence shown here is derived from an EMBL/GenBank/DDBJ whole genome shotgun (WGS) entry which is preliminary data.</text>
</comment>
<dbReference type="PANTHER" id="PTHR11102:SF160">
    <property type="entry name" value="ERAD-ASSOCIATED E3 UBIQUITIN-PROTEIN LIGASE COMPONENT HRD3"/>
    <property type="match status" value="1"/>
</dbReference>
<keyword evidence="2" id="KW-1133">Transmembrane helix</keyword>
<reference evidence="3 4" key="1">
    <citation type="submission" date="2024-08" db="EMBL/GenBank/DDBJ databases">
        <authorList>
            <person name="Feng Z."/>
            <person name="Ronholm J."/>
        </authorList>
    </citation>
    <scope>NUCLEOTIDE SEQUENCE [LARGE SCALE GENOMIC DNA]</scope>
    <source>
        <strain evidence="3 4">4-AB0-8</strain>
    </source>
</reference>
<feature type="region of interest" description="Disordered" evidence="1">
    <location>
        <begin position="36"/>
        <end position="105"/>
    </location>
</feature>
<evidence type="ECO:0000313" key="4">
    <source>
        <dbReference type="Proteomes" id="UP001567350"/>
    </source>
</evidence>
<evidence type="ECO:0000256" key="2">
    <source>
        <dbReference type="SAM" id="Phobius"/>
    </source>
</evidence>
<name>A0ABV4IGA3_9BURK</name>
<dbReference type="InterPro" id="IPR006597">
    <property type="entry name" value="Sel1-like"/>
</dbReference>
<keyword evidence="4" id="KW-1185">Reference proteome</keyword>
<accession>A0ABV4IGA3</accession>
<dbReference type="EMBL" id="JBGJLR010000006">
    <property type="protein sequence ID" value="MEZ2739408.1"/>
    <property type="molecule type" value="Genomic_DNA"/>
</dbReference>
<sequence length="420" mass="44606">MRGPLYQHHHGLAGAVGTVMAVGVAALFAALPGPAAPRTRAAPAPQFELPAPAPQPIEAAPAGKRAAPLESEVQRIDAPSATSPPPISAPPITAPTLQPKDTQARTVRRELQQLQKMAAPASGYGSTAAAAQAAWQLGLIYLHGAGVSVDRPLAQQWFERAARQGRESWAYAGLAWCTMDGCAAPANPAAATRAIEQLRTTHPGRADYLAWLQATQLHPLRITAPNPRSSNSSAYAPQDVALLERAAASGDVPATIELGILAFTDQDVERAQTYFRRVAQRSSVAAHNLKVLQASSRSPSAPLQASTSNAAQAALEMAQMYHRGQGVPANFAEAVRFYRLAEQRGSTQAHKMLELIFSQPMPDGSLNAAWMQQLAQVDVSTPVAALNSGVQTPQLQRLPTPLFDLLPAFWRQQVLQIAGA</sequence>
<dbReference type="SMART" id="SM00671">
    <property type="entry name" value="SEL1"/>
    <property type="match status" value="3"/>
</dbReference>
<evidence type="ECO:0000256" key="1">
    <source>
        <dbReference type="SAM" id="MobiDB-lite"/>
    </source>
</evidence>
<dbReference type="Pfam" id="PF08238">
    <property type="entry name" value="Sel1"/>
    <property type="match status" value="2"/>
</dbReference>
<organism evidence="3 4">
    <name type="scientific">Comamonas jiangduensis</name>
    <dbReference type="NCBI Taxonomy" id="1194168"/>
    <lineage>
        <taxon>Bacteria</taxon>
        <taxon>Pseudomonadati</taxon>
        <taxon>Pseudomonadota</taxon>
        <taxon>Betaproteobacteria</taxon>
        <taxon>Burkholderiales</taxon>
        <taxon>Comamonadaceae</taxon>
        <taxon>Comamonas</taxon>
    </lineage>
</organism>
<dbReference type="InterPro" id="IPR050767">
    <property type="entry name" value="Sel1_AlgK"/>
</dbReference>
<dbReference type="PANTHER" id="PTHR11102">
    <property type="entry name" value="SEL-1-LIKE PROTEIN"/>
    <property type="match status" value="1"/>
</dbReference>
<protein>
    <submittedName>
        <fullName evidence="3">Tetratricopeptide repeat protein</fullName>
    </submittedName>
</protein>
<gene>
    <name evidence="3" type="ORF">ACBP88_08000</name>
</gene>
<dbReference type="Proteomes" id="UP001567350">
    <property type="component" value="Unassembled WGS sequence"/>
</dbReference>
<dbReference type="RefSeq" id="WP_370891733.1">
    <property type="nucleotide sequence ID" value="NZ_JBGJLR010000006.1"/>
</dbReference>
<keyword evidence="2" id="KW-0812">Transmembrane</keyword>
<proteinExistence type="predicted"/>
<dbReference type="Gene3D" id="1.25.40.10">
    <property type="entry name" value="Tetratricopeptide repeat domain"/>
    <property type="match status" value="2"/>
</dbReference>
<feature type="compositionally biased region" description="Low complexity" evidence="1">
    <location>
        <begin position="36"/>
        <end position="45"/>
    </location>
</feature>
<keyword evidence="2" id="KW-0472">Membrane</keyword>
<dbReference type="InterPro" id="IPR011990">
    <property type="entry name" value="TPR-like_helical_dom_sf"/>
</dbReference>
<dbReference type="SUPFAM" id="SSF81901">
    <property type="entry name" value="HCP-like"/>
    <property type="match status" value="2"/>
</dbReference>
<feature type="transmembrane region" description="Helical" evidence="2">
    <location>
        <begin position="12"/>
        <end position="31"/>
    </location>
</feature>
<feature type="compositionally biased region" description="Pro residues" evidence="1">
    <location>
        <begin position="82"/>
        <end position="93"/>
    </location>
</feature>
<evidence type="ECO:0000313" key="3">
    <source>
        <dbReference type="EMBL" id="MEZ2739408.1"/>
    </source>
</evidence>